<comment type="caution">
    <text evidence="1">The sequence shown here is derived from an EMBL/GenBank/DDBJ whole genome shotgun (WGS) entry which is preliminary data.</text>
</comment>
<proteinExistence type="predicted"/>
<dbReference type="EMBL" id="PUJW01000011">
    <property type="protein sequence ID" value="NHB92955.1"/>
    <property type="molecule type" value="Genomic_DNA"/>
</dbReference>
<protein>
    <recommendedName>
        <fullName evidence="3">N-acetyltransferase domain-containing protein</fullName>
    </recommendedName>
</protein>
<name>A0A7X5QF26_9GAMM</name>
<evidence type="ECO:0008006" key="3">
    <source>
        <dbReference type="Google" id="ProtNLM"/>
    </source>
</evidence>
<organism evidence="1 2">
    <name type="scientific">Photorhabdus cinerea</name>
    <dbReference type="NCBI Taxonomy" id="471575"/>
    <lineage>
        <taxon>Bacteria</taxon>
        <taxon>Pseudomonadati</taxon>
        <taxon>Pseudomonadota</taxon>
        <taxon>Gammaproteobacteria</taxon>
        <taxon>Enterobacterales</taxon>
        <taxon>Morganellaceae</taxon>
        <taxon>Photorhabdus</taxon>
    </lineage>
</organism>
<accession>A0A7X5QF26</accession>
<reference evidence="1 2" key="1">
    <citation type="submission" date="2018-02" db="EMBL/GenBank/DDBJ databases">
        <authorList>
            <person name="Machado R.A."/>
        </authorList>
    </citation>
    <scope>NUCLEOTIDE SEQUENCE [LARGE SCALE GENOMIC DNA]</scope>
    <source>
        <strain evidence="1 2">DSM 19724</strain>
    </source>
</reference>
<dbReference type="Proteomes" id="UP000591844">
    <property type="component" value="Unassembled WGS sequence"/>
</dbReference>
<dbReference type="RefSeq" id="WP_166306931.1">
    <property type="nucleotide sequence ID" value="NZ_CAWPIB010000011.1"/>
</dbReference>
<gene>
    <name evidence="1" type="ORF">C5469_12700</name>
</gene>
<keyword evidence="2" id="KW-1185">Reference proteome</keyword>
<dbReference type="AlphaFoldDB" id="A0A7X5QF26"/>
<evidence type="ECO:0000313" key="2">
    <source>
        <dbReference type="Proteomes" id="UP000591844"/>
    </source>
</evidence>
<sequence>MSEDYQSAVFKSVQDRLKYKYPDPSLKLEYPSEQALQDLDAVKNLGNFTWVPSLKSTVFTSYSYNHPIKLVVYYRGLPVGYAFGGYNDQCSSVEISWMEKRKDAHADLKNQMLGLALDSYAAYGIFLKKMGYSVDKLAIVSPLEGVKKYYLESGFRYDEDYNRGTPAMILALKNEQKRTKVNKIS</sequence>
<evidence type="ECO:0000313" key="1">
    <source>
        <dbReference type="EMBL" id="NHB92955.1"/>
    </source>
</evidence>